<evidence type="ECO:0000313" key="3">
    <source>
        <dbReference type="Proteomes" id="UP001162483"/>
    </source>
</evidence>
<gene>
    <name evidence="2" type="ORF">SPARVUS_LOCUS9895756</name>
</gene>
<feature type="domain" description="Reverse transcriptase" evidence="1">
    <location>
        <begin position="80"/>
        <end position="271"/>
    </location>
</feature>
<dbReference type="InterPro" id="IPR000477">
    <property type="entry name" value="RT_dom"/>
</dbReference>
<keyword evidence="3" id="KW-1185">Reference proteome</keyword>
<evidence type="ECO:0000259" key="1">
    <source>
        <dbReference type="PROSITE" id="PS50878"/>
    </source>
</evidence>
<name>A0ABN9EKB1_9NEOB</name>
<dbReference type="PANTHER" id="PTHR21301">
    <property type="entry name" value="REVERSE TRANSCRIPTASE"/>
    <property type="match status" value="1"/>
</dbReference>
<dbReference type="EMBL" id="CATNWA010015496">
    <property type="protein sequence ID" value="CAI9583897.1"/>
    <property type="molecule type" value="Genomic_DNA"/>
</dbReference>
<proteinExistence type="predicted"/>
<accession>A0ABN9EKB1</accession>
<dbReference type="PROSITE" id="PS50878">
    <property type="entry name" value="RT_POL"/>
    <property type="match status" value="1"/>
</dbReference>
<dbReference type="PANTHER" id="PTHR21301:SF13">
    <property type="match status" value="1"/>
</dbReference>
<dbReference type="Proteomes" id="UP001162483">
    <property type="component" value="Unassembled WGS sequence"/>
</dbReference>
<reference evidence="2" key="1">
    <citation type="submission" date="2023-05" db="EMBL/GenBank/DDBJ databases">
        <authorList>
            <person name="Stuckert A."/>
        </authorList>
    </citation>
    <scope>NUCLEOTIDE SEQUENCE</scope>
</reference>
<sequence>PNTVKKSITTLSNNKDIIIKPADKGGGIVLLNTTDYIDEALRLLSDTSTYTKLTKDPLPEFKQDALLLTNTALLDGVTTKQEASFLSKDFYNTPYFYFLPKVHKNPNNPPGRPIVAATGSITSCFSQYIDHFLQPLAQAQHSYIRDSGHLLELLQTYSWEPDYCWVSLDVCSLYTSIPHDVGITAINPALSILGSITQPQTIFLYSRRHLILPQTQLLHIQPRFLLTNSRYSHGSQLCTLICQLDYEFLEDKHIWHNKSLLPPTSSFTAVT</sequence>
<organism evidence="2 3">
    <name type="scientific">Staurois parvus</name>
    <dbReference type="NCBI Taxonomy" id="386267"/>
    <lineage>
        <taxon>Eukaryota</taxon>
        <taxon>Metazoa</taxon>
        <taxon>Chordata</taxon>
        <taxon>Craniata</taxon>
        <taxon>Vertebrata</taxon>
        <taxon>Euteleostomi</taxon>
        <taxon>Amphibia</taxon>
        <taxon>Batrachia</taxon>
        <taxon>Anura</taxon>
        <taxon>Neobatrachia</taxon>
        <taxon>Ranoidea</taxon>
        <taxon>Ranidae</taxon>
        <taxon>Staurois</taxon>
    </lineage>
</organism>
<comment type="caution">
    <text evidence="2">The sequence shown here is derived from an EMBL/GenBank/DDBJ whole genome shotgun (WGS) entry which is preliminary data.</text>
</comment>
<evidence type="ECO:0000313" key="2">
    <source>
        <dbReference type="EMBL" id="CAI9583897.1"/>
    </source>
</evidence>
<feature type="non-terminal residue" evidence="2">
    <location>
        <position position="1"/>
    </location>
</feature>
<protein>
    <recommendedName>
        <fullName evidence="1">Reverse transcriptase domain-containing protein</fullName>
    </recommendedName>
</protein>